<dbReference type="Proteomes" id="UP000821865">
    <property type="component" value="Chromosome 9"/>
</dbReference>
<evidence type="ECO:0000313" key="1">
    <source>
        <dbReference type="EMBL" id="KAH7933720.1"/>
    </source>
</evidence>
<accession>A0ACB8C4G5</accession>
<keyword evidence="2" id="KW-1185">Reference proteome</keyword>
<name>A0ACB8C4G5_DERSI</name>
<protein>
    <submittedName>
        <fullName evidence="1">Uncharacterized protein</fullName>
    </submittedName>
</protein>
<gene>
    <name evidence="1" type="ORF">HPB49_015995</name>
</gene>
<sequence>MRALVAQVEVAEERPPDGGEYSLLQAAFVWILGAVVGGALGFTCVMLLESSASHLPEHKTTPTAREPPLTSSPNSVSSTSTAISTDDTLINRTVCFSPQCLRASRRLQKLLNPLADPCRNWYEHVCGRFRGPQASVRQLMDTAVTEFVTNSLLSFGENPPPGIAGSADARFKAANLLLACESHGEVFAEEIADVTDFMIRHKLDLVVSASNGVTADEALSKHVELAFSYGLSGLMTLSPGPQTLTLDVDSSFEVRITEFTALGASELAEYLINLADFVGQPQTEVKAAVALHNTVVAAVASIMVDAHLQTKSTPRRSIARELKASEVMFQGVGSSAFGEAVESKTPYSRDTDVDSSYAVLLVLEAVWKTLSPAEIVAWTAWAVLHECGSVAVSDLVAYFGRNELSRKCTLRVRHAMSVPFDAVALYDVITRKIQNDVTAMAKDIFECLATNASRWLRRPLPSPPTVIVGFPPGRDTVAGTDAYYEAFPLTVPPDFFKQWVAAEDARKDKLLPMDVHFDPAGTDVIVSKQGIVLVPAGIFKTDLYEVGGVNALNMGGLGHVIAKAIVRRRV</sequence>
<reference evidence="1" key="1">
    <citation type="submission" date="2020-05" db="EMBL/GenBank/DDBJ databases">
        <title>Large-scale comparative analyses of tick genomes elucidate their genetic diversity and vector capacities.</title>
        <authorList>
            <person name="Jia N."/>
            <person name="Wang J."/>
            <person name="Shi W."/>
            <person name="Du L."/>
            <person name="Sun Y."/>
            <person name="Zhan W."/>
            <person name="Jiang J."/>
            <person name="Wang Q."/>
            <person name="Zhang B."/>
            <person name="Ji P."/>
            <person name="Sakyi L.B."/>
            <person name="Cui X."/>
            <person name="Yuan T."/>
            <person name="Jiang B."/>
            <person name="Yang W."/>
            <person name="Lam T.T.-Y."/>
            <person name="Chang Q."/>
            <person name="Ding S."/>
            <person name="Wang X."/>
            <person name="Zhu J."/>
            <person name="Ruan X."/>
            <person name="Zhao L."/>
            <person name="Wei J."/>
            <person name="Que T."/>
            <person name="Du C."/>
            <person name="Cheng J."/>
            <person name="Dai P."/>
            <person name="Han X."/>
            <person name="Huang E."/>
            <person name="Gao Y."/>
            <person name="Liu J."/>
            <person name="Shao H."/>
            <person name="Ye R."/>
            <person name="Li L."/>
            <person name="Wei W."/>
            <person name="Wang X."/>
            <person name="Wang C."/>
            <person name="Yang T."/>
            <person name="Huo Q."/>
            <person name="Li W."/>
            <person name="Guo W."/>
            <person name="Chen H."/>
            <person name="Zhou L."/>
            <person name="Ni X."/>
            <person name="Tian J."/>
            <person name="Zhou Y."/>
            <person name="Sheng Y."/>
            <person name="Liu T."/>
            <person name="Pan Y."/>
            <person name="Xia L."/>
            <person name="Li J."/>
            <person name="Zhao F."/>
            <person name="Cao W."/>
        </authorList>
    </citation>
    <scope>NUCLEOTIDE SEQUENCE</scope>
    <source>
        <strain evidence="1">Dsil-2018</strain>
    </source>
</reference>
<dbReference type="EMBL" id="CM023478">
    <property type="protein sequence ID" value="KAH7933720.1"/>
    <property type="molecule type" value="Genomic_DNA"/>
</dbReference>
<comment type="caution">
    <text evidence="1">The sequence shown here is derived from an EMBL/GenBank/DDBJ whole genome shotgun (WGS) entry which is preliminary data.</text>
</comment>
<proteinExistence type="predicted"/>
<organism evidence="1 2">
    <name type="scientific">Dermacentor silvarum</name>
    <name type="common">Tick</name>
    <dbReference type="NCBI Taxonomy" id="543639"/>
    <lineage>
        <taxon>Eukaryota</taxon>
        <taxon>Metazoa</taxon>
        <taxon>Ecdysozoa</taxon>
        <taxon>Arthropoda</taxon>
        <taxon>Chelicerata</taxon>
        <taxon>Arachnida</taxon>
        <taxon>Acari</taxon>
        <taxon>Parasitiformes</taxon>
        <taxon>Ixodida</taxon>
        <taxon>Ixodoidea</taxon>
        <taxon>Ixodidae</taxon>
        <taxon>Rhipicephalinae</taxon>
        <taxon>Dermacentor</taxon>
    </lineage>
</organism>
<evidence type="ECO:0000313" key="2">
    <source>
        <dbReference type="Proteomes" id="UP000821865"/>
    </source>
</evidence>